<feature type="compositionally biased region" description="Basic and acidic residues" evidence="1">
    <location>
        <begin position="1"/>
        <end position="10"/>
    </location>
</feature>
<gene>
    <name evidence="2" type="ORF">F3Y22_tig00109987pilonHSYRG00142</name>
</gene>
<accession>A0A6A3BSG9</accession>
<evidence type="ECO:0000313" key="2">
    <source>
        <dbReference type="EMBL" id="KAE8718871.1"/>
    </source>
</evidence>
<dbReference type="InterPro" id="IPR039319">
    <property type="entry name" value="ELF3-like"/>
</dbReference>
<feature type="compositionally biased region" description="Polar residues" evidence="1">
    <location>
        <begin position="196"/>
        <end position="221"/>
    </location>
</feature>
<evidence type="ECO:0000256" key="1">
    <source>
        <dbReference type="SAM" id="MobiDB-lite"/>
    </source>
</evidence>
<name>A0A6A3BSG9_HIBSY</name>
<dbReference type="PANTHER" id="PTHR34281:SF2">
    <property type="entry name" value="PROTEIN EARLY FLOWERING 3"/>
    <property type="match status" value="1"/>
</dbReference>
<feature type="region of interest" description="Disordered" evidence="1">
    <location>
        <begin position="1"/>
        <end position="67"/>
    </location>
</feature>
<feature type="region of interest" description="Disordered" evidence="1">
    <location>
        <begin position="124"/>
        <end position="221"/>
    </location>
</feature>
<dbReference type="PANTHER" id="PTHR34281">
    <property type="entry name" value="PROTEIN EARLY FLOWERING 3"/>
    <property type="match status" value="1"/>
</dbReference>
<organism evidence="2 3">
    <name type="scientific">Hibiscus syriacus</name>
    <name type="common">Rose of Sharon</name>
    <dbReference type="NCBI Taxonomy" id="106335"/>
    <lineage>
        <taxon>Eukaryota</taxon>
        <taxon>Viridiplantae</taxon>
        <taxon>Streptophyta</taxon>
        <taxon>Embryophyta</taxon>
        <taxon>Tracheophyta</taxon>
        <taxon>Spermatophyta</taxon>
        <taxon>Magnoliopsida</taxon>
        <taxon>eudicotyledons</taxon>
        <taxon>Gunneridae</taxon>
        <taxon>Pentapetalae</taxon>
        <taxon>rosids</taxon>
        <taxon>malvids</taxon>
        <taxon>Malvales</taxon>
        <taxon>Malvaceae</taxon>
        <taxon>Malvoideae</taxon>
        <taxon>Hibiscus</taxon>
    </lineage>
</organism>
<protein>
    <submittedName>
        <fullName evidence="2">Uncharacterized protein</fullName>
    </submittedName>
</protein>
<dbReference type="Proteomes" id="UP000436088">
    <property type="component" value="Unassembled WGS sequence"/>
</dbReference>
<dbReference type="GO" id="GO:2000028">
    <property type="term" value="P:regulation of photoperiodism, flowering"/>
    <property type="evidence" value="ECO:0007669"/>
    <property type="project" value="InterPro"/>
</dbReference>
<feature type="compositionally biased region" description="Basic and acidic residues" evidence="1">
    <location>
        <begin position="172"/>
        <end position="193"/>
    </location>
</feature>
<feature type="compositionally biased region" description="Basic and acidic residues" evidence="1">
    <location>
        <begin position="156"/>
        <end position="166"/>
    </location>
</feature>
<proteinExistence type="predicted"/>
<feature type="compositionally biased region" description="Basic and acidic residues" evidence="1">
    <location>
        <begin position="128"/>
        <end position="147"/>
    </location>
</feature>
<reference evidence="2" key="1">
    <citation type="submission" date="2019-09" db="EMBL/GenBank/DDBJ databases">
        <title>Draft genome information of white flower Hibiscus syriacus.</title>
        <authorList>
            <person name="Kim Y.-M."/>
        </authorList>
    </citation>
    <scope>NUCLEOTIDE SEQUENCE [LARGE SCALE GENOMIC DNA]</scope>
    <source>
        <strain evidence="2">YM2019G1</strain>
    </source>
</reference>
<evidence type="ECO:0000313" key="3">
    <source>
        <dbReference type="Proteomes" id="UP000436088"/>
    </source>
</evidence>
<keyword evidence="3" id="KW-1185">Reference proteome</keyword>
<comment type="caution">
    <text evidence="2">The sequence shown here is derived from an EMBL/GenBank/DDBJ whole genome shotgun (WGS) entry which is preliminary data.</text>
</comment>
<sequence length="319" mass="35378">MRGKDDDKIMEPMFPRLHVNDTEKGGPRAPPRNKMALYEQLSIPSQRFNPSNTSNSIPPTSSSQESNLERNMHFPSHSATTNLARHHLGGLSANARVTGFELRKKVRDENDFAVPVFLNSETGQHYSRSKDGFDGEKLQNVRDEDANRGSSSGAGSRREVKDHSVESSKACRSRERSIRTADISTREMIDGRANEVNVSPNKNSGEIPASRSSRSQENDACSVQMLRAGRQEVDNGCTDDAALTTTIGEGTLSRKRSMSYSKWNHSLPDETTNDSECHEDKTCGSLELANGDKSDNVSETSMVDSASSLDIYLLMMWWE</sequence>
<dbReference type="EMBL" id="VEPZ02000799">
    <property type="protein sequence ID" value="KAE8718871.1"/>
    <property type="molecule type" value="Genomic_DNA"/>
</dbReference>
<feature type="compositionally biased region" description="Low complexity" evidence="1">
    <location>
        <begin position="49"/>
        <end position="63"/>
    </location>
</feature>
<dbReference type="AlphaFoldDB" id="A0A6A3BSG9"/>